<dbReference type="EMBL" id="CP138895">
    <property type="protein sequence ID" value="WPK24109.1"/>
    <property type="molecule type" value="Genomic_DNA"/>
</dbReference>
<sequence>MISTQPQYYLDELMNKRQSLELSDIQDEDDRKHRQLRKKKKLNSRREVRILFDDEEDELVPILTNKVKEVESKLSRFGQQRNVNLAPELGSSGGHDAINVTDPENDPAMVLDEIESEDSLASIPNIQNFCRELIDSYEKRNLHDLFDSVETNCAFRLLLYAIVYGQAASWPTPNLFVRVLHQLNSQVDAENLLLAKFSNQKKTRLPKENQLPKKPLQLTPTVVGELRKALAITKDHVLLVSTPLEVPAHIVKLFQ</sequence>
<gene>
    <name evidence="1" type="ORF">PUMCH_001365</name>
</gene>
<dbReference type="Proteomes" id="UP001338582">
    <property type="component" value="Chromosome 2"/>
</dbReference>
<evidence type="ECO:0000313" key="2">
    <source>
        <dbReference type="Proteomes" id="UP001338582"/>
    </source>
</evidence>
<evidence type="ECO:0000313" key="1">
    <source>
        <dbReference type="EMBL" id="WPK24109.1"/>
    </source>
</evidence>
<keyword evidence="2" id="KW-1185">Reference proteome</keyword>
<proteinExistence type="predicted"/>
<dbReference type="GeneID" id="88172430"/>
<name>A0AAX4H6L0_9ASCO</name>
<reference evidence="1 2" key="1">
    <citation type="submission" date="2023-10" db="EMBL/GenBank/DDBJ databases">
        <title>Draft Genome Sequence of Candida saopaulonensis from a very Premature Infant with Sepsis.</title>
        <authorList>
            <person name="Ning Y."/>
            <person name="Dai R."/>
            <person name="Xiao M."/>
            <person name="Xu Y."/>
            <person name="Yan Q."/>
            <person name="Zhang L."/>
        </authorList>
    </citation>
    <scope>NUCLEOTIDE SEQUENCE [LARGE SCALE GENOMIC DNA]</scope>
    <source>
        <strain evidence="1 2">19XY460</strain>
    </source>
</reference>
<accession>A0AAX4H6L0</accession>
<protein>
    <submittedName>
        <fullName evidence="1">Uncharacterized protein</fullName>
    </submittedName>
</protein>
<organism evidence="1 2">
    <name type="scientific">Australozyma saopauloensis</name>
    <dbReference type="NCBI Taxonomy" id="291208"/>
    <lineage>
        <taxon>Eukaryota</taxon>
        <taxon>Fungi</taxon>
        <taxon>Dikarya</taxon>
        <taxon>Ascomycota</taxon>
        <taxon>Saccharomycotina</taxon>
        <taxon>Pichiomycetes</taxon>
        <taxon>Metschnikowiaceae</taxon>
        <taxon>Australozyma</taxon>
    </lineage>
</organism>
<dbReference type="KEGG" id="asau:88172430"/>
<dbReference type="RefSeq" id="XP_062876492.1">
    <property type="nucleotide sequence ID" value="XM_063020422.1"/>
</dbReference>
<dbReference type="AlphaFoldDB" id="A0AAX4H6L0"/>